<feature type="active site" evidence="9">
    <location>
        <position position="170"/>
    </location>
</feature>
<feature type="active site" evidence="9">
    <location>
        <position position="151"/>
    </location>
</feature>
<dbReference type="PANTHER" id="PTHR33695:SF1">
    <property type="entry name" value="LIPOPROTEIN SIGNAL PEPTIDASE"/>
    <property type="match status" value="1"/>
</dbReference>
<comment type="catalytic activity">
    <reaction evidence="9 10">
        <text>Release of signal peptides from bacterial membrane prolipoproteins. Hydrolyzes -Xaa-Yaa-Zaa-|-(S,diacylglyceryl)Cys-, in which Xaa is hydrophobic (preferably Leu), and Yaa (Ala or Ser) and Zaa (Gly or Ala) have small, neutral side chains.</text>
        <dbReference type="EC" id="3.4.23.36"/>
    </reaction>
</comment>
<dbReference type="HAMAP" id="MF_00161">
    <property type="entry name" value="LspA"/>
    <property type="match status" value="1"/>
</dbReference>
<gene>
    <name evidence="9" type="primary">lspA</name>
    <name evidence="13" type="ORF">CFN78_05265</name>
</gene>
<keyword evidence="3 9" id="KW-0645">Protease</keyword>
<feature type="transmembrane region" description="Helical" evidence="9">
    <location>
        <begin position="36"/>
        <end position="61"/>
    </location>
</feature>
<dbReference type="EMBL" id="NKYE01000002">
    <property type="protein sequence ID" value="OZM74525.1"/>
    <property type="molecule type" value="Genomic_DNA"/>
</dbReference>
<dbReference type="PANTHER" id="PTHR33695">
    <property type="entry name" value="LIPOPROTEIN SIGNAL PEPTIDASE"/>
    <property type="match status" value="1"/>
</dbReference>
<evidence type="ECO:0000256" key="10">
    <source>
        <dbReference type="RuleBase" id="RU000594"/>
    </source>
</evidence>
<keyword evidence="14" id="KW-1185">Reference proteome</keyword>
<name>A0A263DAX0_9PSEU</name>
<comment type="subcellular location">
    <subcellularLocation>
        <location evidence="9">Cell membrane</location>
        <topology evidence="9">Multi-pass membrane protein</topology>
    </subcellularLocation>
</comment>
<dbReference type="Pfam" id="PF01252">
    <property type="entry name" value="Peptidase_A8"/>
    <property type="match status" value="1"/>
</dbReference>
<feature type="region of interest" description="Disordered" evidence="12">
    <location>
        <begin position="1"/>
        <end position="32"/>
    </location>
</feature>
<comment type="caution">
    <text evidence="13">The sequence shown here is derived from an EMBL/GenBank/DDBJ whole genome shotgun (WGS) entry which is preliminary data.</text>
</comment>
<dbReference type="GO" id="GO:0004190">
    <property type="term" value="F:aspartic-type endopeptidase activity"/>
    <property type="evidence" value="ECO:0007669"/>
    <property type="project" value="UniProtKB-UniRule"/>
</dbReference>
<keyword evidence="6 9" id="KW-0378">Hydrolase</keyword>
<keyword evidence="8 9" id="KW-0472">Membrane</keyword>
<keyword evidence="4 9" id="KW-0812">Transmembrane</keyword>
<keyword evidence="7 9" id="KW-1133">Transmembrane helix</keyword>
<evidence type="ECO:0000313" key="14">
    <source>
        <dbReference type="Proteomes" id="UP000242444"/>
    </source>
</evidence>
<feature type="transmembrane region" description="Helical" evidence="9">
    <location>
        <begin position="117"/>
        <end position="135"/>
    </location>
</feature>
<evidence type="ECO:0000256" key="12">
    <source>
        <dbReference type="SAM" id="MobiDB-lite"/>
    </source>
</evidence>
<keyword evidence="5 9" id="KW-0064">Aspartyl protease</keyword>
<accession>A0A263DAX0</accession>
<dbReference type="GO" id="GO:0005886">
    <property type="term" value="C:plasma membrane"/>
    <property type="evidence" value="ECO:0007669"/>
    <property type="project" value="UniProtKB-SubCell"/>
</dbReference>
<keyword evidence="2 9" id="KW-1003">Cell membrane</keyword>
<reference evidence="13 14" key="1">
    <citation type="submission" date="2017-07" db="EMBL/GenBank/DDBJ databases">
        <title>Amycolatopsis antarcticus sp. nov., isolated from the surface of an Antarcticus brown macroalga.</title>
        <authorList>
            <person name="Wang J."/>
            <person name="Leiva S."/>
            <person name="Huang J."/>
            <person name="Huang Y."/>
        </authorList>
    </citation>
    <scope>NUCLEOTIDE SEQUENCE [LARGE SCALE GENOMIC DNA]</scope>
    <source>
        <strain evidence="13 14">AU-G6</strain>
    </source>
</reference>
<dbReference type="InParanoid" id="A0A263DAX0"/>
<comment type="similarity">
    <text evidence="1 9 11">Belongs to the peptidase A8 family.</text>
</comment>
<dbReference type="PRINTS" id="PR00781">
    <property type="entry name" value="LIPOSIGPTASE"/>
</dbReference>
<dbReference type="NCBIfam" id="TIGR00077">
    <property type="entry name" value="lspA"/>
    <property type="match status" value="1"/>
</dbReference>
<comment type="pathway">
    <text evidence="9">Protein modification; lipoprotein biosynthesis (signal peptide cleavage).</text>
</comment>
<dbReference type="UniPathway" id="UPA00665"/>
<evidence type="ECO:0000313" key="13">
    <source>
        <dbReference type="EMBL" id="OZM74525.1"/>
    </source>
</evidence>
<evidence type="ECO:0000256" key="8">
    <source>
        <dbReference type="ARBA" id="ARBA00023136"/>
    </source>
</evidence>
<evidence type="ECO:0000256" key="5">
    <source>
        <dbReference type="ARBA" id="ARBA00022750"/>
    </source>
</evidence>
<evidence type="ECO:0000256" key="6">
    <source>
        <dbReference type="ARBA" id="ARBA00022801"/>
    </source>
</evidence>
<dbReference type="AlphaFoldDB" id="A0A263DAX0"/>
<sequence length="211" mass="21619">MSTERPEDVDTAGSTSASADAEVPGPPAPPRPPRRVGLLAAVAAVFLLLDVVTKVIAAATLEGSEPVRVLGGAMYLQLVRNPGAAFGMGVDMTWVLAVVKILVAFAIVWFARRIRSAGWAVGLGLVLAGALGNVVDRVFRAPAPFQGHVVDFLSAFAPNGEAWPVFNVADSAVCVGAVLIVVLSLLGKDYDGTSTQDRKAAAAGTAEGDGA</sequence>
<dbReference type="EC" id="3.4.23.36" evidence="9"/>
<feature type="transmembrane region" description="Helical" evidence="9">
    <location>
        <begin position="92"/>
        <end position="110"/>
    </location>
</feature>
<evidence type="ECO:0000256" key="4">
    <source>
        <dbReference type="ARBA" id="ARBA00022692"/>
    </source>
</evidence>
<evidence type="ECO:0000256" key="1">
    <source>
        <dbReference type="ARBA" id="ARBA00006139"/>
    </source>
</evidence>
<dbReference type="RefSeq" id="WP_094861424.1">
    <property type="nucleotide sequence ID" value="NZ_NKYE01000002.1"/>
</dbReference>
<dbReference type="OrthoDB" id="4308908at2"/>
<comment type="function">
    <text evidence="9 10">This protein specifically catalyzes the removal of signal peptides from prolipoproteins.</text>
</comment>
<evidence type="ECO:0000256" key="2">
    <source>
        <dbReference type="ARBA" id="ARBA00022475"/>
    </source>
</evidence>
<protein>
    <recommendedName>
        <fullName evidence="9">Lipoprotein signal peptidase</fullName>
        <ecNumber evidence="9">3.4.23.36</ecNumber>
    </recommendedName>
    <alternativeName>
        <fullName evidence="9">Prolipoprotein signal peptidase</fullName>
    </alternativeName>
    <alternativeName>
        <fullName evidence="9">Signal peptidase II</fullName>
        <shortName evidence="9">SPase II</shortName>
    </alternativeName>
</protein>
<dbReference type="GO" id="GO:0006508">
    <property type="term" value="P:proteolysis"/>
    <property type="evidence" value="ECO:0007669"/>
    <property type="project" value="UniProtKB-KW"/>
</dbReference>
<evidence type="ECO:0000256" key="7">
    <source>
        <dbReference type="ARBA" id="ARBA00022989"/>
    </source>
</evidence>
<proteinExistence type="inferred from homology"/>
<feature type="compositionally biased region" description="Low complexity" evidence="12">
    <location>
        <begin position="11"/>
        <end position="23"/>
    </location>
</feature>
<dbReference type="PROSITE" id="PS00855">
    <property type="entry name" value="SPASE_II"/>
    <property type="match status" value="1"/>
</dbReference>
<dbReference type="FunCoup" id="A0A263DAX0">
    <property type="interactions" value="84"/>
</dbReference>
<organism evidence="13 14">
    <name type="scientific">Amycolatopsis antarctica</name>
    <dbReference type="NCBI Taxonomy" id="1854586"/>
    <lineage>
        <taxon>Bacteria</taxon>
        <taxon>Bacillati</taxon>
        <taxon>Actinomycetota</taxon>
        <taxon>Actinomycetes</taxon>
        <taxon>Pseudonocardiales</taxon>
        <taxon>Pseudonocardiaceae</taxon>
        <taxon>Amycolatopsis</taxon>
    </lineage>
</organism>
<evidence type="ECO:0000256" key="3">
    <source>
        <dbReference type="ARBA" id="ARBA00022670"/>
    </source>
</evidence>
<dbReference type="Proteomes" id="UP000242444">
    <property type="component" value="Unassembled WGS sequence"/>
</dbReference>
<dbReference type="InterPro" id="IPR001872">
    <property type="entry name" value="Peptidase_A8"/>
</dbReference>
<evidence type="ECO:0000256" key="11">
    <source>
        <dbReference type="RuleBase" id="RU004181"/>
    </source>
</evidence>
<feature type="transmembrane region" description="Helical" evidence="9">
    <location>
        <begin position="162"/>
        <end position="186"/>
    </location>
</feature>
<evidence type="ECO:0000256" key="9">
    <source>
        <dbReference type="HAMAP-Rule" id="MF_00161"/>
    </source>
</evidence>